<reference evidence="2 3" key="1">
    <citation type="submission" date="2020-03" db="EMBL/GenBank/DDBJ databases">
        <authorList>
            <person name="Wang L."/>
            <person name="He N."/>
            <person name="Li Y."/>
            <person name="Fang Y."/>
            <person name="Zhang F."/>
        </authorList>
    </citation>
    <scope>NUCLEOTIDE SEQUENCE [LARGE SCALE GENOMIC DNA]</scope>
    <source>
        <strain evidence="3">hsmgli-8</strain>
    </source>
</reference>
<feature type="domain" description="Erythromycin biosynthesis protein CIII-like C-terminal" evidence="1">
    <location>
        <begin position="288"/>
        <end position="412"/>
    </location>
</feature>
<dbReference type="InterPro" id="IPR010610">
    <property type="entry name" value="EryCIII-like_C"/>
</dbReference>
<sequence>MPRIIVATTPQTGHVLPLLSLVSPLKRQGYDITFITGSRAKSLVEAQGIRHVALQGNANYDATDVNQTFPERRSIPAGPALLDYDFRVLFVDPMVDQARTIQAVLNERPEPAVLITNHMFTGGWPFQLGMPGTRPLGVIALGITPLMLSAGHLAPFGPGLPPAQTPAERQHYAGLRASLDQALQGSKKAMDRALNTLGAAPTAHAFLDATTLLPDLFLQMTVPGLEYDQAQLPASIRMIGTAPSPDQAFCAPSWWPEVKRAKQAGRPVIFVTQGTVARDLSALVYPALEALAGLDALVIASAGKRGDHVLASAGPNTYCTDYLPYEQVLPYADLMVTNGGYGGVQQALRYGVPLVVAGLSEDKAEVAARVAWAGAGINLKTDRPSVSQLATTAQQVLHRPGFKAAAARLADQYQRLSPALALRHAVDQLLERQPSPTAARCPSTALL</sequence>
<name>A0ABX0YC05_9PSED</name>
<dbReference type="InterPro" id="IPR002213">
    <property type="entry name" value="UDP_glucos_trans"/>
</dbReference>
<dbReference type="PANTHER" id="PTHR48050">
    <property type="entry name" value="STEROL 3-BETA-GLUCOSYLTRANSFERASE"/>
    <property type="match status" value="1"/>
</dbReference>
<dbReference type="PANTHER" id="PTHR48050:SF13">
    <property type="entry name" value="STEROL 3-BETA-GLUCOSYLTRANSFERASE UGT80A2"/>
    <property type="match status" value="1"/>
</dbReference>
<accession>A0ABX0YC05</accession>
<dbReference type="EMBL" id="JAAVJI010000001">
    <property type="protein sequence ID" value="NJO99811.1"/>
    <property type="molecule type" value="Genomic_DNA"/>
</dbReference>
<dbReference type="RefSeq" id="WP_168081288.1">
    <property type="nucleotide sequence ID" value="NZ_JAAVJI010000001.1"/>
</dbReference>
<dbReference type="Gene3D" id="3.40.50.2000">
    <property type="entry name" value="Glycogen Phosphorylase B"/>
    <property type="match status" value="2"/>
</dbReference>
<evidence type="ECO:0000313" key="3">
    <source>
        <dbReference type="Proteomes" id="UP000746535"/>
    </source>
</evidence>
<gene>
    <name evidence="2" type="ORF">HBH25_02900</name>
</gene>
<dbReference type="CDD" id="cd03784">
    <property type="entry name" value="GT1_Gtf-like"/>
    <property type="match status" value="1"/>
</dbReference>
<dbReference type="InterPro" id="IPR050426">
    <property type="entry name" value="Glycosyltransferase_28"/>
</dbReference>
<comment type="caution">
    <text evidence="2">The sequence shown here is derived from an EMBL/GenBank/DDBJ whole genome shotgun (WGS) entry which is preliminary data.</text>
</comment>
<evidence type="ECO:0000313" key="2">
    <source>
        <dbReference type="EMBL" id="NJO99811.1"/>
    </source>
</evidence>
<keyword evidence="3" id="KW-1185">Reference proteome</keyword>
<protein>
    <submittedName>
        <fullName evidence="2">Glycosyltransferase</fullName>
    </submittedName>
</protein>
<dbReference type="Proteomes" id="UP000746535">
    <property type="component" value="Unassembled WGS sequence"/>
</dbReference>
<proteinExistence type="predicted"/>
<organism evidence="2 3">
    <name type="scientific">Pseudomonas quercus</name>
    <dbReference type="NCBI Taxonomy" id="2722792"/>
    <lineage>
        <taxon>Bacteria</taxon>
        <taxon>Pseudomonadati</taxon>
        <taxon>Pseudomonadota</taxon>
        <taxon>Gammaproteobacteria</taxon>
        <taxon>Pseudomonadales</taxon>
        <taxon>Pseudomonadaceae</taxon>
        <taxon>Pseudomonas</taxon>
    </lineage>
</organism>
<dbReference type="Pfam" id="PF06722">
    <property type="entry name" value="EryCIII-like_C"/>
    <property type="match status" value="1"/>
</dbReference>
<dbReference type="SUPFAM" id="SSF53756">
    <property type="entry name" value="UDP-Glycosyltransferase/glycogen phosphorylase"/>
    <property type="match status" value="1"/>
</dbReference>
<evidence type="ECO:0000259" key="1">
    <source>
        <dbReference type="Pfam" id="PF06722"/>
    </source>
</evidence>